<keyword evidence="4 6" id="KW-1133">Transmembrane helix</keyword>
<feature type="transmembrane region" description="Helical" evidence="6">
    <location>
        <begin position="323"/>
        <end position="340"/>
    </location>
</feature>
<feature type="transmembrane region" description="Helical" evidence="6">
    <location>
        <begin position="170"/>
        <end position="188"/>
    </location>
</feature>
<comment type="caution">
    <text evidence="7">The sequence shown here is derived from an EMBL/GenBank/DDBJ whole genome shotgun (WGS) entry which is preliminary data.</text>
</comment>
<dbReference type="EMBL" id="BMXB01000015">
    <property type="protein sequence ID" value="GHA46264.1"/>
    <property type="molecule type" value="Genomic_DNA"/>
</dbReference>
<name>A0A918SKH6_9FLAO</name>
<feature type="transmembrane region" description="Helical" evidence="6">
    <location>
        <begin position="289"/>
        <end position="311"/>
    </location>
</feature>
<keyword evidence="5 6" id="KW-0472">Membrane</keyword>
<evidence type="ECO:0000256" key="5">
    <source>
        <dbReference type="ARBA" id="ARBA00023136"/>
    </source>
</evidence>
<dbReference type="RefSeq" id="WP_189605532.1">
    <property type="nucleotide sequence ID" value="NZ_BMXB01000015.1"/>
</dbReference>
<feature type="transmembrane region" description="Helical" evidence="6">
    <location>
        <begin position="248"/>
        <end position="268"/>
    </location>
</feature>
<dbReference type="AlphaFoldDB" id="A0A918SKH6"/>
<evidence type="ECO:0000256" key="3">
    <source>
        <dbReference type="ARBA" id="ARBA00022692"/>
    </source>
</evidence>
<evidence type="ECO:0000313" key="7">
    <source>
        <dbReference type="EMBL" id="GHA46264.1"/>
    </source>
</evidence>
<comment type="subcellular location">
    <subcellularLocation>
        <location evidence="1">Cell membrane</location>
        <topology evidence="1">Multi-pass membrane protein</topology>
    </subcellularLocation>
</comment>
<feature type="transmembrane region" description="Helical" evidence="6">
    <location>
        <begin position="12"/>
        <end position="33"/>
    </location>
</feature>
<dbReference type="Proteomes" id="UP000610456">
    <property type="component" value="Unassembled WGS sequence"/>
</dbReference>
<dbReference type="Pfam" id="PF13440">
    <property type="entry name" value="Polysacc_synt_3"/>
    <property type="match status" value="1"/>
</dbReference>
<protein>
    <submittedName>
        <fullName evidence="7">Flippase</fullName>
    </submittedName>
</protein>
<organism evidence="7 8">
    <name type="scientific">Salinimicrobium marinum</name>
    <dbReference type="NCBI Taxonomy" id="680283"/>
    <lineage>
        <taxon>Bacteria</taxon>
        <taxon>Pseudomonadati</taxon>
        <taxon>Bacteroidota</taxon>
        <taxon>Flavobacteriia</taxon>
        <taxon>Flavobacteriales</taxon>
        <taxon>Flavobacteriaceae</taxon>
        <taxon>Salinimicrobium</taxon>
    </lineage>
</organism>
<feature type="transmembrane region" description="Helical" evidence="6">
    <location>
        <begin position="379"/>
        <end position="399"/>
    </location>
</feature>
<gene>
    <name evidence="7" type="ORF">GCM10007103_29220</name>
</gene>
<dbReference type="PANTHER" id="PTHR30250:SF11">
    <property type="entry name" value="O-ANTIGEN TRANSPORTER-RELATED"/>
    <property type="match status" value="1"/>
</dbReference>
<feature type="transmembrane region" description="Helical" evidence="6">
    <location>
        <begin position="80"/>
        <end position="100"/>
    </location>
</feature>
<keyword evidence="3 6" id="KW-0812">Transmembrane</keyword>
<sequence>MSSFLKDLLSIGLSKGGVIIFSLLQGVIIARWLGPELNGVISALLVYPSLFMTIGSLGIRQSTTYYIAKGLFTEKQIKAAISQIWIFTTIISVIGSYFLITNFSNSGSNLVLVILALLPIPFVLFNTYNSGVFLGKNQIQTFNKINWLPPLFVLIGTIILVIVFELSIRGAMISLIFGPALMSIIMLFKNDFLQAFSIKFEIRVIKSLLSLGIVYALALLVINLNYKLDIILLDKFSTNYETGIYGKGAGLIQYLWQIPMLLSTIVFARSAIAKNQQAFSIKVCQLLRVSIIIIGLASVFLGFLAPFIINLLYGAKFIDSADVLIYLIPGVVLLTIFKVLNMDMAGRGKPWISLKPMVPALIVNVILNILLIPRYGANGAAVASTLSYSLAAILFLHFYSKQVEIPVREILAYSKSDFNPFFSILKKNPN</sequence>
<feature type="transmembrane region" description="Helical" evidence="6">
    <location>
        <begin position="39"/>
        <end position="59"/>
    </location>
</feature>
<dbReference type="PANTHER" id="PTHR30250">
    <property type="entry name" value="PST FAMILY PREDICTED COLANIC ACID TRANSPORTER"/>
    <property type="match status" value="1"/>
</dbReference>
<evidence type="ECO:0000256" key="6">
    <source>
        <dbReference type="SAM" id="Phobius"/>
    </source>
</evidence>
<feature type="transmembrane region" description="Helical" evidence="6">
    <location>
        <begin position="106"/>
        <end position="125"/>
    </location>
</feature>
<evidence type="ECO:0000256" key="1">
    <source>
        <dbReference type="ARBA" id="ARBA00004651"/>
    </source>
</evidence>
<accession>A0A918SKH6</accession>
<keyword evidence="2" id="KW-1003">Cell membrane</keyword>
<reference evidence="7" key="1">
    <citation type="journal article" date="2014" name="Int. J. Syst. Evol. Microbiol.">
        <title>Complete genome sequence of Corynebacterium casei LMG S-19264T (=DSM 44701T), isolated from a smear-ripened cheese.</title>
        <authorList>
            <consortium name="US DOE Joint Genome Institute (JGI-PGF)"/>
            <person name="Walter F."/>
            <person name="Albersmeier A."/>
            <person name="Kalinowski J."/>
            <person name="Ruckert C."/>
        </authorList>
    </citation>
    <scope>NUCLEOTIDE SEQUENCE</scope>
    <source>
        <strain evidence="7">KCTC 12719</strain>
    </source>
</reference>
<dbReference type="InterPro" id="IPR050833">
    <property type="entry name" value="Poly_Biosynth_Transport"/>
</dbReference>
<feature type="transmembrane region" description="Helical" evidence="6">
    <location>
        <begin position="145"/>
        <end position="164"/>
    </location>
</feature>
<evidence type="ECO:0000313" key="8">
    <source>
        <dbReference type="Proteomes" id="UP000610456"/>
    </source>
</evidence>
<keyword evidence="8" id="KW-1185">Reference proteome</keyword>
<evidence type="ECO:0000256" key="2">
    <source>
        <dbReference type="ARBA" id="ARBA00022475"/>
    </source>
</evidence>
<feature type="transmembrane region" description="Helical" evidence="6">
    <location>
        <begin position="208"/>
        <end position="228"/>
    </location>
</feature>
<dbReference type="GO" id="GO:0005886">
    <property type="term" value="C:plasma membrane"/>
    <property type="evidence" value="ECO:0007669"/>
    <property type="project" value="UniProtKB-SubCell"/>
</dbReference>
<reference evidence="7" key="2">
    <citation type="submission" date="2020-09" db="EMBL/GenBank/DDBJ databases">
        <authorList>
            <person name="Sun Q."/>
            <person name="Kim S."/>
        </authorList>
    </citation>
    <scope>NUCLEOTIDE SEQUENCE</scope>
    <source>
        <strain evidence="7">KCTC 12719</strain>
    </source>
</reference>
<feature type="transmembrane region" description="Helical" evidence="6">
    <location>
        <begin position="352"/>
        <end position="373"/>
    </location>
</feature>
<evidence type="ECO:0000256" key="4">
    <source>
        <dbReference type="ARBA" id="ARBA00022989"/>
    </source>
</evidence>
<proteinExistence type="predicted"/>